<protein>
    <submittedName>
        <fullName evidence="3">Glycosyltransferase family 4 protein</fullName>
        <ecNumber evidence="3">2.4.-.-</ecNumber>
    </submittedName>
</protein>
<dbReference type="SUPFAM" id="SSF53756">
    <property type="entry name" value="UDP-Glycosyltransferase/glycogen phosphorylase"/>
    <property type="match status" value="1"/>
</dbReference>
<dbReference type="Gene3D" id="3.40.50.2000">
    <property type="entry name" value="Glycogen Phosphorylase B"/>
    <property type="match status" value="2"/>
</dbReference>
<dbReference type="GO" id="GO:0016757">
    <property type="term" value="F:glycosyltransferase activity"/>
    <property type="evidence" value="ECO:0007669"/>
    <property type="project" value="UniProtKB-KW"/>
</dbReference>
<dbReference type="Pfam" id="PF00534">
    <property type="entry name" value="Glycos_transf_1"/>
    <property type="match status" value="1"/>
</dbReference>
<dbReference type="PANTHER" id="PTHR12526:SF638">
    <property type="entry name" value="SPORE COAT PROTEIN SA"/>
    <property type="match status" value="1"/>
</dbReference>
<dbReference type="Proteomes" id="UP001257234">
    <property type="component" value="Unassembled WGS sequence"/>
</dbReference>
<evidence type="ECO:0000259" key="2">
    <source>
        <dbReference type="Pfam" id="PF00534"/>
    </source>
</evidence>
<sequence length="336" mass="38472">MEKILYIGNKLEKHGQSPTSADILPELFRIEGLDVLVFSAKKNKVLRFLDITSHILKHAPSSKFVLIDTYSTLNFWIAVWSGFLCFLLRLNYVTILRGGNLSYRLRNNKNTSKFLFSNSYKNIIPSKFLYEQFHTHGIPNLEYIPNNIDINKYPFLKRLSPTPKLLWVRAFAEIYNPKMAILVLERVLKNYPEAELCMVGPEKDGSLKAAKKLAQEKGLPVSFTGKLDKKDWIKLSKEYDIFVNTTNIDNTPVTVMEALALGLPVVSTNVGGLPYLIKNNITGILVEPANILAMASGIERLIEDRRLAENLSYNGRKYVEKFDWKKVKALWMELLR</sequence>
<comment type="caution">
    <text evidence="3">The sequence shown here is derived from an EMBL/GenBank/DDBJ whole genome shotgun (WGS) entry which is preliminary data.</text>
</comment>
<keyword evidence="1" id="KW-0472">Membrane</keyword>
<evidence type="ECO:0000256" key="1">
    <source>
        <dbReference type="SAM" id="Phobius"/>
    </source>
</evidence>
<dbReference type="InterPro" id="IPR001296">
    <property type="entry name" value="Glyco_trans_1"/>
</dbReference>
<dbReference type="EC" id="2.4.-.-" evidence="3"/>
<dbReference type="RefSeq" id="WP_309560597.1">
    <property type="nucleotide sequence ID" value="NZ_JAVJIU010000001.1"/>
</dbReference>
<keyword evidence="1" id="KW-1133">Transmembrane helix</keyword>
<reference evidence="4" key="1">
    <citation type="submission" date="2023-07" db="EMBL/GenBank/DDBJ databases">
        <title>Christiangramia sp. SM2212., a novel bacterium of the family Flavobacteriaceae isolated from the sea sediment.</title>
        <authorList>
            <person name="Wang J."/>
            <person name="Zhang X."/>
        </authorList>
    </citation>
    <scope>NUCLEOTIDE SEQUENCE [LARGE SCALE GENOMIC DNA]</scope>
    <source>
        <strain evidence="4">SM2212</strain>
    </source>
</reference>
<dbReference type="CDD" id="cd03801">
    <property type="entry name" value="GT4_PimA-like"/>
    <property type="match status" value="1"/>
</dbReference>
<keyword evidence="3" id="KW-0328">Glycosyltransferase</keyword>
<dbReference type="PANTHER" id="PTHR12526">
    <property type="entry name" value="GLYCOSYLTRANSFERASE"/>
    <property type="match status" value="1"/>
</dbReference>
<feature type="domain" description="Glycosyl transferase family 1" evidence="2">
    <location>
        <begin position="162"/>
        <end position="317"/>
    </location>
</feature>
<evidence type="ECO:0000313" key="3">
    <source>
        <dbReference type="EMBL" id="MDR5589723.1"/>
    </source>
</evidence>
<gene>
    <name evidence="3" type="ORF">RE431_03670</name>
</gene>
<organism evidence="3 4">
    <name type="scientific">Christiangramia sediminicola</name>
    <dbReference type="NCBI Taxonomy" id="3073267"/>
    <lineage>
        <taxon>Bacteria</taxon>
        <taxon>Pseudomonadati</taxon>
        <taxon>Bacteroidota</taxon>
        <taxon>Flavobacteriia</taxon>
        <taxon>Flavobacteriales</taxon>
        <taxon>Flavobacteriaceae</taxon>
        <taxon>Christiangramia</taxon>
    </lineage>
</organism>
<keyword evidence="1" id="KW-0812">Transmembrane</keyword>
<keyword evidence="3" id="KW-0808">Transferase</keyword>
<name>A0ABU1ENC2_9FLAO</name>
<evidence type="ECO:0000313" key="4">
    <source>
        <dbReference type="Proteomes" id="UP001257234"/>
    </source>
</evidence>
<accession>A0ABU1ENC2</accession>
<dbReference type="EMBL" id="JAVJIU010000001">
    <property type="protein sequence ID" value="MDR5589723.1"/>
    <property type="molecule type" value="Genomic_DNA"/>
</dbReference>
<proteinExistence type="predicted"/>
<keyword evidence="4" id="KW-1185">Reference proteome</keyword>
<feature type="transmembrane region" description="Helical" evidence="1">
    <location>
        <begin position="75"/>
        <end position="96"/>
    </location>
</feature>